<dbReference type="AlphaFoldDB" id="A0A8K0X6Z8"/>
<dbReference type="EMBL" id="JAGPXD010000002">
    <property type="protein sequence ID" value="KAH7368865.1"/>
    <property type="molecule type" value="Genomic_DNA"/>
</dbReference>
<feature type="compositionally biased region" description="Polar residues" evidence="1">
    <location>
        <begin position="45"/>
        <end position="54"/>
    </location>
</feature>
<dbReference type="PANTHER" id="PTHR47260">
    <property type="entry name" value="UPF0644 PROTEIN PB2B4.06"/>
    <property type="match status" value="1"/>
</dbReference>
<reference evidence="3" key="1">
    <citation type="journal article" date="2021" name="Nat. Commun.">
        <title>Genetic determinants of endophytism in the Arabidopsis root mycobiome.</title>
        <authorList>
            <person name="Mesny F."/>
            <person name="Miyauchi S."/>
            <person name="Thiergart T."/>
            <person name="Pickel B."/>
            <person name="Atanasova L."/>
            <person name="Karlsson M."/>
            <person name="Huettel B."/>
            <person name="Barry K.W."/>
            <person name="Haridas S."/>
            <person name="Chen C."/>
            <person name="Bauer D."/>
            <person name="Andreopoulos W."/>
            <person name="Pangilinan J."/>
            <person name="LaButti K."/>
            <person name="Riley R."/>
            <person name="Lipzen A."/>
            <person name="Clum A."/>
            <person name="Drula E."/>
            <person name="Henrissat B."/>
            <person name="Kohler A."/>
            <person name="Grigoriev I.V."/>
            <person name="Martin F.M."/>
            <person name="Hacquard S."/>
        </authorList>
    </citation>
    <scope>NUCLEOTIDE SEQUENCE</scope>
    <source>
        <strain evidence="3">MPI-CAGE-AT-0016</strain>
    </source>
</reference>
<dbReference type="InterPro" id="IPR029069">
    <property type="entry name" value="HotDog_dom_sf"/>
</dbReference>
<evidence type="ECO:0000259" key="2">
    <source>
        <dbReference type="Pfam" id="PF03061"/>
    </source>
</evidence>
<sequence length="258" mass="27648">MQPRRLHMPSSRAQVSSQLHAMILTTGPRQTKLIAILRGKRAGNLRQTSTTLPSTMPPNENPSKPPPLPQTSDDFTSIPWCNTLLTAPNTTTFIPASRDPSQSRSHRGHDRLFARTLAGPEAIPACISFHATPPAGSRAIVTELSTLFSLAGGVDGYPGVVHGGAVAVLMDEILGVLVQQNMDLGSDHAVFRASPATATMDVRFRRPIPTPGVVRGRGRVVKIEGRKLHLAADVLDAGGEVLASCESIWVAVDRKPRL</sequence>
<evidence type="ECO:0000313" key="4">
    <source>
        <dbReference type="Proteomes" id="UP000813385"/>
    </source>
</evidence>
<organism evidence="3 4">
    <name type="scientific">Plectosphaerella cucumerina</name>
    <dbReference type="NCBI Taxonomy" id="40658"/>
    <lineage>
        <taxon>Eukaryota</taxon>
        <taxon>Fungi</taxon>
        <taxon>Dikarya</taxon>
        <taxon>Ascomycota</taxon>
        <taxon>Pezizomycotina</taxon>
        <taxon>Sordariomycetes</taxon>
        <taxon>Hypocreomycetidae</taxon>
        <taxon>Glomerellales</taxon>
        <taxon>Plectosphaerellaceae</taxon>
        <taxon>Plectosphaerella</taxon>
    </lineage>
</organism>
<dbReference type="OrthoDB" id="506431at2759"/>
<dbReference type="Pfam" id="PF03061">
    <property type="entry name" value="4HBT"/>
    <property type="match status" value="1"/>
</dbReference>
<feature type="region of interest" description="Disordered" evidence="1">
    <location>
        <begin position="41"/>
        <end position="72"/>
    </location>
</feature>
<proteinExistence type="predicted"/>
<dbReference type="CDD" id="cd03443">
    <property type="entry name" value="PaaI_thioesterase"/>
    <property type="match status" value="1"/>
</dbReference>
<evidence type="ECO:0000256" key="1">
    <source>
        <dbReference type="SAM" id="MobiDB-lite"/>
    </source>
</evidence>
<dbReference type="Gene3D" id="3.10.129.10">
    <property type="entry name" value="Hotdog Thioesterase"/>
    <property type="match status" value="1"/>
</dbReference>
<evidence type="ECO:0000313" key="3">
    <source>
        <dbReference type="EMBL" id="KAH7368865.1"/>
    </source>
</evidence>
<keyword evidence="4" id="KW-1185">Reference proteome</keyword>
<comment type="caution">
    <text evidence="3">The sequence shown here is derived from an EMBL/GenBank/DDBJ whole genome shotgun (WGS) entry which is preliminary data.</text>
</comment>
<protein>
    <submittedName>
        <fullName evidence="3">HotDog domain-containing protein</fullName>
    </submittedName>
</protein>
<dbReference type="InterPro" id="IPR052061">
    <property type="entry name" value="PTE-AB_protein"/>
</dbReference>
<dbReference type="InterPro" id="IPR006683">
    <property type="entry name" value="Thioestr_dom"/>
</dbReference>
<name>A0A8K0X6Z8_9PEZI</name>
<accession>A0A8K0X6Z8</accession>
<feature type="compositionally biased region" description="Pro residues" evidence="1">
    <location>
        <begin position="55"/>
        <end position="69"/>
    </location>
</feature>
<gene>
    <name evidence="3" type="ORF">B0T11DRAFT_277772</name>
</gene>
<dbReference type="PANTHER" id="PTHR47260:SF6">
    <property type="entry name" value="THIOESTERASE DOMAIN-CONTAINING PROTEIN"/>
    <property type="match status" value="1"/>
</dbReference>
<dbReference type="SUPFAM" id="SSF54637">
    <property type="entry name" value="Thioesterase/thiol ester dehydrase-isomerase"/>
    <property type="match status" value="1"/>
</dbReference>
<dbReference type="Proteomes" id="UP000813385">
    <property type="component" value="Unassembled WGS sequence"/>
</dbReference>
<feature type="domain" description="Thioesterase" evidence="2">
    <location>
        <begin position="159"/>
        <end position="242"/>
    </location>
</feature>